<keyword evidence="2" id="KW-0964">Secreted</keyword>
<evidence type="ECO:0000256" key="2">
    <source>
        <dbReference type="ARBA" id="ARBA00022525"/>
    </source>
</evidence>
<keyword evidence="6" id="KW-0472">Membrane</keyword>
<dbReference type="InterPro" id="IPR008983">
    <property type="entry name" value="Tumour_necrosis_fac-like_dom"/>
</dbReference>
<evidence type="ECO:0000256" key="1">
    <source>
        <dbReference type="ARBA" id="ARBA00004613"/>
    </source>
</evidence>
<evidence type="ECO:0000256" key="4">
    <source>
        <dbReference type="ARBA" id="ARBA00023119"/>
    </source>
</evidence>
<dbReference type="Gene3D" id="2.60.120.40">
    <property type="match status" value="1"/>
</dbReference>
<feature type="transmembrane region" description="Helical" evidence="6">
    <location>
        <begin position="24"/>
        <end position="52"/>
    </location>
</feature>
<dbReference type="Pfam" id="PF01391">
    <property type="entry name" value="Collagen"/>
    <property type="match status" value="1"/>
</dbReference>
<dbReference type="Pfam" id="PF00386">
    <property type="entry name" value="C1q"/>
    <property type="match status" value="1"/>
</dbReference>
<dbReference type="PROSITE" id="PS50871">
    <property type="entry name" value="C1Q"/>
    <property type="match status" value="1"/>
</dbReference>
<dbReference type="SMART" id="SM00110">
    <property type="entry name" value="C1Q"/>
    <property type="match status" value="1"/>
</dbReference>
<feature type="region of interest" description="Disordered" evidence="5">
    <location>
        <begin position="132"/>
        <end position="170"/>
    </location>
</feature>
<dbReference type="Proteomes" id="UP001318040">
    <property type="component" value="Chromosome 26"/>
</dbReference>
<evidence type="ECO:0000259" key="7">
    <source>
        <dbReference type="PROSITE" id="PS50871"/>
    </source>
</evidence>
<keyword evidence="3" id="KW-0732">Signal</keyword>
<evidence type="ECO:0000313" key="8">
    <source>
        <dbReference type="Proteomes" id="UP001318040"/>
    </source>
</evidence>
<keyword evidence="8" id="KW-1185">Reference proteome</keyword>
<dbReference type="GO" id="GO:0005576">
    <property type="term" value="C:extracellular region"/>
    <property type="evidence" value="ECO:0007669"/>
    <property type="project" value="UniProtKB-SubCell"/>
</dbReference>
<feature type="region of interest" description="Disordered" evidence="5">
    <location>
        <begin position="61"/>
        <end position="86"/>
    </location>
</feature>
<evidence type="ECO:0000256" key="3">
    <source>
        <dbReference type="ARBA" id="ARBA00022729"/>
    </source>
</evidence>
<dbReference type="SUPFAM" id="SSF49842">
    <property type="entry name" value="TNF-like"/>
    <property type="match status" value="1"/>
</dbReference>
<keyword evidence="4" id="KW-0176">Collagen</keyword>
<evidence type="ECO:0000313" key="9">
    <source>
        <dbReference type="RefSeq" id="XP_032817127.1"/>
    </source>
</evidence>
<accession>A0AAJ7TIE0</accession>
<name>A0AAJ7TIE0_PETMA</name>
<organism evidence="8 9">
    <name type="scientific">Petromyzon marinus</name>
    <name type="common">Sea lamprey</name>
    <dbReference type="NCBI Taxonomy" id="7757"/>
    <lineage>
        <taxon>Eukaryota</taxon>
        <taxon>Metazoa</taxon>
        <taxon>Chordata</taxon>
        <taxon>Craniata</taxon>
        <taxon>Vertebrata</taxon>
        <taxon>Cyclostomata</taxon>
        <taxon>Hyperoartia</taxon>
        <taxon>Petromyzontiformes</taxon>
        <taxon>Petromyzontidae</taxon>
        <taxon>Petromyzon</taxon>
    </lineage>
</organism>
<comment type="subcellular location">
    <subcellularLocation>
        <location evidence="1">Secreted</location>
    </subcellularLocation>
</comment>
<dbReference type="InterPro" id="IPR008160">
    <property type="entry name" value="Collagen"/>
</dbReference>
<dbReference type="PANTHER" id="PTHR15427:SF52">
    <property type="entry name" value="C1Q DOMAIN-CONTAINING PROTEIN"/>
    <property type="match status" value="1"/>
</dbReference>
<feature type="domain" description="C1q" evidence="7">
    <location>
        <begin position="174"/>
        <end position="313"/>
    </location>
</feature>
<dbReference type="KEGG" id="pmrn:116946231"/>
<proteinExistence type="predicted"/>
<reference evidence="9" key="1">
    <citation type="submission" date="2025-08" db="UniProtKB">
        <authorList>
            <consortium name="RefSeq"/>
        </authorList>
    </citation>
    <scope>IDENTIFICATION</scope>
    <source>
        <tissue evidence="9">Sperm</tissue>
    </source>
</reference>
<keyword evidence="6" id="KW-1133">Transmembrane helix</keyword>
<dbReference type="RefSeq" id="XP_032817127.1">
    <property type="nucleotide sequence ID" value="XM_032961236.1"/>
</dbReference>
<protein>
    <submittedName>
        <fullName evidence="9">Complement C1q tumor necrosis factor-related protein 1-like isoform X1</fullName>
    </submittedName>
</protein>
<feature type="compositionally biased region" description="Low complexity" evidence="5">
    <location>
        <begin position="151"/>
        <end position="170"/>
    </location>
</feature>
<evidence type="ECO:0000256" key="6">
    <source>
        <dbReference type="SAM" id="Phobius"/>
    </source>
</evidence>
<dbReference type="PANTHER" id="PTHR15427">
    <property type="entry name" value="EMILIN ELASTIN MICROFIBRIL INTERFACE-LOCATED PROTEIN ELASTIN MICROFIBRIL INTERFACER"/>
    <property type="match status" value="1"/>
</dbReference>
<dbReference type="AlphaFoldDB" id="A0AAJ7TIE0"/>
<gene>
    <name evidence="9" type="primary">LOC116946231</name>
</gene>
<evidence type="ECO:0000256" key="5">
    <source>
        <dbReference type="SAM" id="MobiDB-lite"/>
    </source>
</evidence>
<dbReference type="InterPro" id="IPR001073">
    <property type="entry name" value="C1q_dom"/>
</dbReference>
<dbReference type="PRINTS" id="PR00007">
    <property type="entry name" value="COMPLEMNTC1Q"/>
</dbReference>
<sequence length="313" mass="34255">MRCAGRGGEDSPRRERRWQHRHRCIPSLLPFAHVTMVIAWAHWAAIFLALVLPAPRVLGAPSAEDGAGGRSEGAERKGSAGVRGGKGVRGVEDACVRCCDSPRWPPRHGDGLHQTQTTAAAAPQVAISILKGDRGSRGDHGPPGYLGKDGAMGMRGPSGPRGPHGSPGSPGADCKVFTSAFSVARRTALHSGDYFSVLSFDMEFANPDGHFNMFTSKFFCVVPGLYFVSFNVHTWNSKETYVHLMLNERPQVVLYAQQSDRSIMQSQSITLELAEGDELWLRLFKRERENAVYSDSTDTYVTFNGYLVHPIVE</sequence>
<dbReference type="InterPro" id="IPR050392">
    <property type="entry name" value="Collagen/C1q_domain"/>
</dbReference>
<keyword evidence="6" id="KW-0812">Transmembrane</keyword>